<dbReference type="EMBL" id="UFQT01001030">
    <property type="protein sequence ID" value="SSX28547.1"/>
    <property type="molecule type" value="Genomic_DNA"/>
</dbReference>
<protein>
    <submittedName>
        <fullName evidence="2">CSON000230 protein</fullName>
    </submittedName>
</protein>
<sequence>MHPVRWNKRRLVSISLAAIVFYLILSAKYNKYSAEVVIKNQNPENVWNFVADFSKMKQLNPTIEEFRILKDHGNFNHWKYDVEYMERLSHWPHWKNVNIGHFSVYKEPVEKGGEFVIDSVHKTCFFAGLYCCKIYLLKSLGQFKISKIHMKDTLVVETVQYQCPPFMGNFCQREVEFQRRAILDQLKFHFESL</sequence>
<dbReference type="AlphaFoldDB" id="A0A336MJL3"/>
<dbReference type="OMA" id="SAFCHRE"/>
<dbReference type="InterPro" id="IPR023393">
    <property type="entry name" value="START-like_dom_sf"/>
</dbReference>
<proteinExistence type="predicted"/>
<dbReference type="VEuPathDB" id="VectorBase:CSON000230"/>
<dbReference type="EMBL" id="UFQS01001030">
    <property type="protein sequence ID" value="SSX08631.1"/>
    <property type="molecule type" value="Genomic_DNA"/>
</dbReference>
<organism evidence="2">
    <name type="scientific">Culicoides sonorensis</name>
    <name type="common">Biting midge</name>
    <dbReference type="NCBI Taxonomy" id="179676"/>
    <lineage>
        <taxon>Eukaryota</taxon>
        <taxon>Metazoa</taxon>
        <taxon>Ecdysozoa</taxon>
        <taxon>Arthropoda</taxon>
        <taxon>Hexapoda</taxon>
        <taxon>Insecta</taxon>
        <taxon>Pterygota</taxon>
        <taxon>Neoptera</taxon>
        <taxon>Endopterygota</taxon>
        <taxon>Diptera</taxon>
        <taxon>Nematocera</taxon>
        <taxon>Chironomoidea</taxon>
        <taxon>Ceratopogonidae</taxon>
        <taxon>Ceratopogoninae</taxon>
        <taxon>Culicoides</taxon>
        <taxon>Monoculicoides</taxon>
    </lineage>
</organism>
<gene>
    <name evidence="2" type="primary">CSON000230</name>
</gene>
<dbReference type="SUPFAM" id="SSF55961">
    <property type="entry name" value="Bet v1-like"/>
    <property type="match status" value="1"/>
</dbReference>
<reference evidence="2" key="2">
    <citation type="submission" date="2018-07" db="EMBL/GenBank/DDBJ databases">
        <authorList>
            <person name="Quirk P.G."/>
            <person name="Krulwich T.A."/>
        </authorList>
    </citation>
    <scope>NUCLEOTIDE SEQUENCE</scope>
</reference>
<evidence type="ECO:0000313" key="2">
    <source>
        <dbReference type="EMBL" id="SSX28547.1"/>
    </source>
</evidence>
<name>A0A336MJL3_CULSO</name>
<reference evidence="1" key="1">
    <citation type="submission" date="2018-04" db="EMBL/GenBank/DDBJ databases">
        <authorList>
            <person name="Go L.Y."/>
            <person name="Mitchell J.A."/>
        </authorList>
    </citation>
    <scope>NUCLEOTIDE SEQUENCE</scope>
    <source>
        <tissue evidence="1">Whole organism</tissue>
    </source>
</reference>
<evidence type="ECO:0000313" key="1">
    <source>
        <dbReference type="EMBL" id="SSX08631.1"/>
    </source>
</evidence>
<dbReference type="Gene3D" id="3.30.530.20">
    <property type="match status" value="1"/>
</dbReference>
<accession>A0A336MJL3</accession>